<organism evidence="2 3">
    <name type="scientific">Eutypa lata (strain UCR-EL1)</name>
    <name type="common">Grapevine dieback disease fungus</name>
    <name type="synonym">Eutypa armeniacae</name>
    <dbReference type="NCBI Taxonomy" id="1287681"/>
    <lineage>
        <taxon>Eukaryota</taxon>
        <taxon>Fungi</taxon>
        <taxon>Dikarya</taxon>
        <taxon>Ascomycota</taxon>
        <taxon>Pezizomycotina</taxon>
        <taxon>Sordariomycetes</taxon>
        <taxon>Xylariomycetidae</taxon>
        <taxon>Xylariales</taxon>
        <taxon>Diatrypaceae</taxon>
        <taxon>Eutypa</taxon>
    </lineage>
</organism>
<evidence type="ECO:0000313" key="2">
    <source>
        <dbReference type="EMBL" id="EMR65810.1"/>
    </source>
</evidence>
<dbReference type="Proteomes" id="UP000012174">
    <property type="component" value="Unassembled WGS sequence"/>
</dbReference>
<reference evidence="3" key="1">
    <citation type="journal article" date="2013" name="Genome Announc.">
        <title>Draft genome sequence of the grapevine dieback fungus Eutypa lata UCR-EL1.</title>
        <authorList>
            <person name="Blanco-Ulate B."/>
            <person name="Rolshausen P.E."/>
            <person name="Cantu D."/>
        </authorList>
    </citation>
    <scope>NUCLEOTIDE SEQUENCE [LARGE SCALE GENOMIC DNA]</scope>
    <source>
        <strain evidence="3">UCR-EL1</strain>
    </source>
</reference>
<dbReference type="eggNOG" id="ENOG502SA6U">
    <property type="taxonomic scope" value="Eukaryota"/>
</dbReference>
<proteinExistence type="predicted"/>
<name>M7TGG1_EUTLA</name>
<dbReference type="InterPro" id="IPR019240">
    <property type="entry name" value="DUF2196"/>
</dbReference>
<feature type="region of interest" description="Disordered" evidence="1">
    <location>
        <begin position="60"/>
        <end position="109"/>
    </location>
</feature>
<dbReference type="AlphaFoldDB" id="M7TGG1"/>
<dbReference type="KEGG" id="ela:UCREL1_7211"/>
<feature type="compositionally biased region" description="Basic residues" evidence="1">
    <location>
        <begin position="137"/>
        <end position="146"/>
    </location>
</feature>
<feature type="compositionally biased region" description="Polar residues" evidence="1">
    <location>
        <begin position="147"/>
        <end position="166"/>
    </location>
</feature>
<dbReference type="OrthoDB" id="20105at2759"/>
<dbReference type="NCBIfam" id="TIGR03833">
    <property type="entry name" value="YwbE family protein"/>
    <property type="match status" value="1"/>
</dbReference>
<dbReference type="HOGENOM" id="CLU_085124_0_0_1"/>
<dbReference type="OMA" id="CPVCADF"/>
<keyword evidence="3" id="KW-1185">Reference proteome</keyword>
<dbReference type="Pfam" id="PF09962">
    <property type="entry name" value="DUF2196"/>
    <property type="match status" value="1"/>
</dbReference>
<accession>M7TGG1</accession>
<dbReference type="EMBL" id="KB706787">
    <property type="protein sequence ID" value="EMR65810.1"/>
    <property type="molecule type" value="Genomic_DNA"/>
</dbReference>
<sequence>MAAHNIVPRMTQVIPGAYVSIVLKADQRTGREVQGTVRDVLTRGDHHRGIKVRLTDGRIGRVQSMGSGNATTTSTSSDGVALGGSGTPSSEMTAPPADAQPPGRRGQHPRYRDVRLDEHLPVAPEQMDLAAYIVPSKRKGKGKKGSHATSQPENVAGSSDGPTSHNADAVADVASATATCPVCNAFEGDEAAVAHHVAEHFE</sequence>
<gene>
    <name evidence="2" type="ORF">UCREL1_7211</name>
</gene>
<protein>
    <submittedName>
        <fullName evidence="2">Uncharacterized protein</fullName>
    </submittedName>
</protein>
<evidence type="ECO:0000313" key="3">
    <source>
        <dbReference type="Proteomes" id="UP000012174"/>
    </source>
</evidence>
<dbReference type="PANTHER" id="PTHR40069:SF1">
    <property type="entry name" value="YWBE PROTEIN"/>
    <property type="match status" value="1"/>
</dbReference>
<dbReference type="PANTHER" id="PTHR40069">
    <property type="entry name" value="YWBE PROTEIN"/>
    <property type="match status" value="1"/>
</dbReference>
<evidence type="ECO:0000256" key="1">
    <source>
        <dbReference type="SAM" id="MobiDB-lite"/>
    </source>
</evidence>
<feature type="region of interest" description="Disordered" evidence="1">
    <location>
        <begin position="137"/>
        <end position="168"/>
    </location>
</feature>